<dbReference type="InterPro" id="IPR003616">
    <property type="entry name" value="Post-SET_dom"/>
</dbReference>
<keyword evidence="4" id="KW-0489">Methyltransferase</keyword>
<feature type="compositionally biased region" description="Polar residues" evidence="8">
    <location>
        <begin position="891"/>
        <end position="901"/>
    </location>
</feature>
<feature type="domain" description="Post-SET" evidence="10">
    <location>
        <begin position="630"/>
        <end position="646"/>
    </location>
</feature>
<dbReference type="GO" id="GO:0042054">
    <property type="term" value="F:histone methyltransferase activity"/>
    <property type="evidence" value="ECO:0007669"/>
    <property type="project" value="InterPro"/>
</dbReference>
<evidence type="ECO:0000256" key="7">
    <source>
        <dbReference type="ARBA" id="ARBA00023242"/>
    </source>
</evidence>
<dbReference type="InterPro" id="IPR046341">
    <property type="entry name" value="SET_dom_sf"/>
</dbReference>
<dbReference type="GO" id="GO:0005634">
    <property type="term" value="C:nucleus"/>
    <property type="evidence" value="ECO:0007669"/>
    <property type="project" value="UniProtKB-SubCell"/>
</dbReference>
<feature type="domain" description="SET" evidence="9">
    <location>
        <begin position="506"/>
        <end position="622"/>
    </location>
</feature>
<dbReference type="InterPro" id="IPR001214">
    <property type="entry name" value="SET_dom"/>
</dbReference>
<dbReference type="Gene3D" id="2.170.270.10">
    <property type="entry name" value="SET domain"/>
    <property type="match status" value="1"/>
</dbReference>
<dbReference type="SMART" id="SM00508">
    <property type="entry name" value="PostSET"/>
    <property type="match status" value="1"/>
</dbReference>
<evidence type="ECO:0000256" key="6">
    <source>
        <dbReference type="ARBA" id="ARBA00022691"/>
    </source>
</evidence>
<name>A0AA40B169_9PEZI</name>
<evidence type="ECO:0000256" key="2">
    <source>
        <dbReference type="ARBA" id="ARBA00004286"/>
    </source>
</evidence>
<dbReference type="Pfam" id="PF17907">
    <property type="entry name" value="AWS"/>
    <property type="match status" value="1"/>
</dbReference>
<comment type="caution">
    <text evidence="12">The sequence shown here is derived from an EMBL/GenBank/DDBJ whole genome shotgun (WGS) entry which is preliminary data.</text>
</comment>
<protein>
    <recommendedName>
        <fullName evidence="14">Histone-lysine N-methyltransferase ASH1L</fullName>
    </recommendedName>
</protein>
<evidence type="ECO:0000259" key="11">
    <source>
        <dbReference type="PROSITE" id="PS51215"/>
    </source>
</evidence>
<evidence type="ECO:0000256" key="4">
    <source>
        <dbReference type="ARBA" id="ARBA00022603"/>
    </source>
</evidence>
<keyword evidence="3" id="KW-0158">Chromosome</keyword>
<feature type="compositionally biased region" description="Basic and acidic residues" evidence="8">
    <location>
        <begin position="317"/>
        <end position="332"/>
    </location>
</feature>
<evidence type="ECO:0000313" key="12">
    <source>
        <dbReference type="EMBL" id="KAK0725714.1"/>
    </source>
</evidence>
<feature type="compositionally biased region" description="Basic and acidic residues" evidence="8">
    <location>
        <begin position="648"/>
        <end position="664"/>
    </location>
</feature>
<evidence type="ECO:0000256" key="8">
    <source>
        <dbReference type="SAM" id="MobiDB-lite"/>
    </source>
</evidence>
<evidence type="ECO:0000256" key="3">
    <source>
        <dbReference type="ARBA" id="ARBA00022454"/>
    </source>
</evidence>
<keyword evidence="5" id="KW-0808">Transferase</keyword>
<evidence type="ECO:0008006" key="14">
    <source>
        <dbReference type="Google" id="ProtNLM"/>
    </source>
</evidence>
<proteinExistence type="predicted"/>
<evidence type="ECO:0000313" key="13">
    <source>
        <dbReference type="Proteomes" id="UP001172102"/>
    </source>
</evidence>
<comment type="subcellular location">
    <subcellularLocation>
        <location evidence="2">Chromosome</location>
    </subcellularLocation>
    <subcellularLocation>
        <location evidence="1">Nucleus</location>
    </subcellularLocation>
</comment>
<feature type="region of interest" description="Disordered" evidence="8">
    <location>
        <begin position="185"/>
        <end position="227"/>
    </location>
</feature>
<dbReference type="FunFam" id="2.170.270.10:FF:000037">
    <property type="entry name" value="Histone-lysine N-methyltransferase"/>
    <property type="match status" value="1"/>
</dbReference>
<dbReference type="Proteomes" id="UP001172102">
    <property type="component" value="Unassembled WGS sequence"/>
</dbReference>
<dbReference type="PROSITE" id="PS51215">
    <property type="entry name" value="AWS"/>
    <property type="match status" value="1"/>
</dbReference>
<feature type="region of interest" description="Disordered" evidence="8">
    <location>
        <begin position="18"/>
        <end position="63"/>
    </location>
</feature>
<feature type="region of interest" description="Disordered" evidence="8">
    <location>
        <begin position="291"/>
        <end position="336"/>
    </location>
</feature>
<feature type="compositionally biased region" description="Basic and acidic residues" evidence="8">
    <location>
        <begin position="138"/>
        <end position="147"/>
    </location>
</feature>
<evidence type="ECO:0000259" key="9">
    <source>
        <dbReference type="PROSITE" id="PS50280"/>
    </source>
</evidence>
<feature type="compositionally biased region" description="Polar residues" evidence="8">
    <location>
        <begin position="739"/>
        <end position="748"/>
    </location>
</feature>
<dbReference type="PROSITE" id="PS50868">
    <property type="entry name" value="POST_SET"/>
    <property type="match status" value="1"/>
</dbReference>
<dbReference type="AlphaFoldDB" id="A0AA40B169"/>
<dbReference type="SMART" id="SM00317">
    <property type="entry name" value="SET"/>
    <property type="match status" value="1"/>
</dbReference>
<feature type="compositionally biased region" description="Low complexity" evidence="8">
    <location>
        <begin position="757"/>
        <end position="790"/>
    </location>
</feature>
<dbReference type="EMBL" id="JAUKUA010000002">
    <property type="protein sequence ID" value="KAK0725714.1"/>
    <property type="molecule type" value="Genomic_DNA"/>
</dbReference>
<sequence>MAMATATEVTMAELAVLSPESSFSAAPTDASSNAASFSSTPPTTVSPDSMSLASDPDVPKQDTITAPLLAAAIPLLENISEAELQESGQQNPAGQAIVVAEAPLSTEPLTAGRARRARASLPVYNLSKLSGTAKNGKRRDNGDPVQDKRRRTISGDTLVDNSEEGAGESTDALVWENEVVEEGIDASNLGGSVSGPSNNPPGGRIAKRPKSARGSAQITRRATRLSGAPVETLATKISSLGKRGRKTFEKGISRISRELLRLQDTNEFAHIETRPVRYTVWSNGKYIDPSELEEKEAQSPPRKKAKTGDQGPAAGAAEDKNVTEEAEKRETEAPALQKRRVKKWLNKGLYAGQEAPLDIYKGLTAQEKKKLSTLPELLPTGKPNKTLPAPIFNGLRMLIHGRDFKLPFDVCNPLPPGQPKPAAYRTMTKNRFVGDAGAYWKKTPHFEDFASRCVCKPDDGCAEDCQNRIMLYECDETNCNVGKTHCQNRAFQNLQARTKKGGRYRVGVEVYKTSDRGYGVRSNRCFEPNQIIMEYTGEIITEEECERRMNEVYKNNECYYLMSFDQNMIIDATTGSIARFVNHSCSPNCRMIKWIVSGQPRMALFAGDRPIMTGEELTYDYNFDPFSAKNVQKCLCGSPNCRGVLGPKPKEVKPPKPPKDEKKGVKGSVKAGKRKLKELLSGDRDDEDDSKTIKKRKIKAATGAISKKTAGIMAAKGAAKGAASAIKRSVSAVSITAKSKLTGVSSKKTAGRVSLQAARKTPTKAKTASGTLSSSSSLTTIVAAATVKPAKPTPKKKAAPSAKSTPKSTPASAKAASSRKRVPSRKMLEATDDSPAAQDEEDVTAEASAEKPKSAAKKVSPKAKAAAKTTQTKMTPWLIKTPALKVPKSTPPSSAKSNKSRNGLELSRKANVRLVQRSPSKVQEVYDGPN</sequence>
<feature type="region of interest" description="Disordered" evidence="8">
    <location>
        <begin position="128"/>
        <end position="172"/>
    </location>
</feature>
<dbReference type="SUPFAM" id="SSF82199">
    <property type="entry name" value="SET domain"/>
    <property type="match status" value="1"/>
</dbReference>
<feature type="region of interest" description="Disordered" evidence="8">
    <location>
        <begin position="645"/>
        <end position="670"/>
    </location>
</feature>
<dbReference type="InterPro" id="IPR050777">
    <property type="entry name" value="SET2_Histone-Lys_MeTrsfase"/>
</dbReference>
<organism evidence="12 13">
    <name type="scientific">Lasiosphaeris hirsuta</name>
    <dbReference type="NCBI Taxonomy" id="260670"/>
    <lineage>
        <taxon>Eukaryota</taxon>
        <taxon>Fungi</taxon>
        <taxon>Dikarya</taxon>
        <taxon>Ascomycota</taxon>
        <taxon>Pezizomycotina</taxon>
        <taxon>Sordariomycetes</taxon>
        <taxon>Sordariomycetidae</taxon>
        <taxon>Sordariales</taxon>
        <taxon>Lasiosphaeriaceae</taxon>
        <taxon>Lasiosphaeris</taxon>
    </lineage>
</organism>
<dbReference type="PANTHER" id="PTHR22884">
    <property type="entry name" value="SET DOMAIN PROTEINS"/>
    <property type="match status" value="1"/>
</dbReference>
<feature type="compositionally biased region" description="Low complexity" evidence="8">
    <location>
        <begin position="30"/>
        <end position="51"/>
    </location>
</feature>
<keyword evidence="13" id="KW-1185">Reference proteome</keyword>
<dbReference type="GO" id="GO:0005694">
    <property type="term" value="C:chromosome"/>
    <property type="evidence" value="ECO:0007669"/>
    <property type="project" value="UniProtKB-SubCell"/>
</dbReference>
<dbReference type="PROSITE" id="PS50280">
    <property type="entry name" value="SET"/>
    <property type="match status" value="1"/>
</dbReference>
<evidence type="ECO:0000256" key="5">
    <source>
        <dbReference type="ARBA" id="ARBA00022679"/>
    </source>
</evidence>
<dbReference type="InterPro" id="IPR006560">
    <property type="entry name" value="AWS_dom"/>
</dbReference>
<evidence type="ECO:0000259" key="10">
    <source>
        <dbReference type="PROSITE" id="PS50868"/>
    </source>
</evidence>
<feature type="domain" description="AWS" evidence="11">
    <location>
        <begin position="448"/>
        <end position="495"/>
    </location>
</feature>
<reference evidence="12" key="1">
    <citation type="submission" date="2023-06" db="EMBL/GenBank/DDBJ databases">
        <title>Genome-scale phylogeny and comparative genomics of the fungal order Sordariales.</title>
        <authorList>
            <consortium name="Lawrence Berkeley National Laboratory"/>
            <person name="Hensen N."/>
            <person name="Bonometti L."/>
            <person name="Westerberg I."/>
            <person name="Brannstrom I.O."/>
            <person name="Guillou S."/>
            <person name="Cros-Aarteil S."/>
            <person name="Calhoun S."/>
            <person name="Haridas S."/>
            <person name="Kuo A."/>
            <person name="Mondo S."/>
            <person name="Pangilinan J."/>
            <person name="Riley R."/>
            <person name="Labutti K."/>
            <person name="Andreopoulos B."/>
            <person name="Lipzen A."/>
            <person name="Chen C."/>
            <person name="Yanf M."/>
            <person name="Daum C."/>
            <person name="Ng V."/>
            <person name="Clum A."/>
            <person name="Steindorff A."/>
            <person name="Ohm R."/>
            <person name="Martin F."/>
            <person name="Silar P."/>
            <person name="Natvig D."/>
            <person name="Lalanne C."/>
            <person name="Gautier V."/>
            <person name="Ament-Velasquez S.L."/>
            <person name="Kruys A."/>
            <person name="Hutchinson M.I."/>
            <person name="Powell A.J."/>
            <person name="Barry K."/>
            <person name="Miller A.N."/>
            <person name="Grigoriev I.V."/>
            <person name="Debuchy R."/>
            <person name="Gladieux P."/>
            <person name="Thoren M.H."/>
            <person name="Johannesson H."/>
        </authorList>
    </citation>
    <scope>NUCLEOTIDE SEQUENCE</scope>
    <source>
        <strain evidence="12">SMH4607-1</strain>
    </source>
</reference>
<keyword evidence="7" id="KW-0539">Nucleus</keyword>
<gene>
    <name evidence="12" type="ORF">B0H67DRAFT_642099</name>
</gene>
<dbReference type="Pfam" id="PF00856">
    <property type="entry name" value="SET"/>
    <property type="match status" value="1"/>
</dbReference>
<evidence type="ECO:0000256" key="1">
    <source>
        <dbReference type="ARBA" id="ARBA00004123"/>
    </source>
</evidence>
<keyword evidence="6" id="KW-0949">S-adenosyl-L-methionine</keyword>
<dbReference type="GO" id="GO:0032259">
    <property type="term" value="P:methylation"/>
    <property type="evidence" value="ECO:0007669"/>
    <property type="project" value="UniProtKB-KW"/>
</dbReference>
<accession>A0AA40B169</accession>
<feature type="compositionally biased region" description="Low complexity" evidence="8">
    <location>
        <begin position="799"/>
        <end position="816"/>
    </location>
</feature>
<feature type="region of interest" description="Disordered" evidence="8">
    <location>
        <begin position="739"/>
        <end position="930"/>
    </location>
</feature>